<protein>
    <submittedName>
        <fullName evidence="3">Putative membrane protein</fullName>
    </submittedName>
</protein>
<evidence type="ECO:0000256" key="1">
    <source>
        <dbReference type="SAM" id="Phobius"/>
    </source>
</evidence>
<sequence length="132" mass="14868">MQNPIQARGIRSLGLIVIGALTLAVIIGMTLTHAAVPDTVMWDWHDGMWNDGHMAGWGIWSWGMMLIGLLWMALLIALPVYIVYWLTTRSPSDGPTEDSALAVLQERYARGEIDDEEFERRRARLTPDGGRY</sequence>
<keyword evidence="1" id="KW-0472">Membrane</keyword>
<feature type="transmembrane region" description="Helical" evidence="1">
    <location>
        <begin position="59"/>
        <end position="86"/>
    </location>
</feature>
<keyword evidence="1" id="KW-1133">Transmembrane helix</keyword>
<proteinExistence type="predicted"/>
<keyword evidence="1" id="KW-0812">Transmembrane</keyword>
<accession>A0A1H6J5K0</accession>
<evidence type="ECO:0000313" key="3">
    <source>
        <dbReference type="EMBL" id="SEH56009.1"/>
    </source>
</evidence>
<dbReference type="GeneID" id="301690289"/>
<reference evidence="3 4" key="1">
    <citation type="submission" date="2016-10" db="EMBL/GenBank/DDBJ databases">
        <authorList>
            <person name="de Groot N.N."/>
        </authorList>
    </citation>
    <scope>NUCLEOTIDE SEQUENCE [LARGE SCALE GENOMIC DNA]</scope>
    <source>
        <strain evidence="3 4">IBRC-M10418</strain>
    </source>
</reference>
<keyword evidence="4" id="KW-1185">Reference proteome</keyword>
<dbReference type="EMBL" id="FNWU01000007">
    <property type="protein sequence ID" value="SEH56009.1"/>
    <property type="molecule type" value="Genomic_DNA"/>
</dbReference>
<feature type="domain" description="SHOCT" evidence="2">
    <location>
        <begin position="100"/>
        <end position="125"/>
    </location>
</feature>
<gene>
    <name evidence="3" type="ORF">SAMN05192561_10727</name>
</gene>
<dbReference type="Pfam" id="PF09851">
    <property type="entry name" value="SHOCT"/>
    <property type="match status" value="1"/>
</dbReference>
<dbReference type="InterPro" id="IPR018649">
    <property type="entry name" value="SHOCT"/>
</dbReference>
<dbReference type="Proteomes" id="UP000199215">
    <property type="component" value="Unassembled WGS sequence"/>
</dbReference>
<organism evidence="3 4">
    <name type="scientific">Halopenitus malekzadehii</name>
    <dbReference type="NCBI Taxonomy" id="1267564"/>
    <lineage>
        <taxon>Archaea</taxon>
        <taxon>Methanobacteriati</taxon>
        <taxon>Methanobacteriota</taxon>
        <taxon>Stenosarchaea group</taxon>
        <taxon>Halobacteria</taxon>
        <taxon>Halobacteriales</taxon>
        <taxon>Haloferacaceae</taxon>
        <taxon>Halopenitus</taxon>
    </lineage>
</organism>
<feature type="transmembrane region" description="Helical" evidence="1">
    <location>
        <begin position="12"/>
        <end position="36"/>
    </location>
</feature>
<dbReference type="RefSeq" id="WP_049986209.1">
    <property type="nucleotide sequence ID" value="NZ_FNWU01000007.1"/>
</dbReference>
<name>A0A1H6J5K0_9EURY</name>
<dbReference type="STRING" id="1267564.SAMN05192561_10727"/>
<evidence type="ECO:0000313" key="4">
    <source>
        <dbReference type="Proteomes" id="UP000199215"/>
    </source>
</evidence>
<evidence type="ECO:0000259" key="2">
    <source>
        <dbReference type="Pfam" id="PF09851"/>
    </source>
</evidence>
<dbReference type="AlphaFoldDB" id="A0A1H6J5K0"/>